<reference evidence="3" key="1">
    <citation type="journal article" date="2023" name="Mol. Ecol. Resour.">
        <title>Chromosome-level genome assembly of a triploid poplar Populus alba 'Berolinensis'.</title>
        <authorList>
            <person name="Chen S."/>
            <person name="Yu Y."/>
            <person name="Wang X."/>
            <person name="Wang S."/>
            <person name="Zhang T."/>
            <person name="Zhou Y."/>
            <person name="He R."/>
            <person name="Meng N."/>
            <person name="Wang Y."/>
            <person name="Liu W."/>
            <person name="Liu Z."/>
            <person name="Liu J."/>
            <person name="Guo Q."/>
            <person name="Huang H."/>
            <person name="Sederoff R.R."/>
            <person name="Wang G."/>
            <person name="Qu G."/>
            <person name="Chen S."/>
        </authorList>
    </citation>
    <scope>NUCLEOTIDE SEQUENCE</scope>
    <source>
        <strain evidence="3">SC-2020</strain>
    </source>
</reference>
<protein>
    <submittedName>
        <fullName evidence="3">Uncharacterized protein</fullName>
    </submittedName>
</protein>
<dbReference type="InterPro" id="IPR003676">
    <property type="entry name" value="SAUR_fam"/>
</dbReference>
<dbReference type="EMBL" id="JAQIZT010000007">
    <property type="protein sequence ID" value="KAJ6989613.1"/>
    <property type="molecule type" value="Genomic_DNA"/>
</dbReference>
<evidence type="ECO:0000256" key="1">
    <source>
        <dbReference type="ARBA" id="ARBA00006974"/>
    </source>
</evidence>
<dbReference type="AlphaFoldDB" id="A0AAD6VUG0"/>
<organism evidence="3 4">
    <name type="scientific">Populus alba x Populus x berolinensis</name>
    <dbReference type="NCBI Taxonomy" id="444605"/>
    <lineage>
        <taxon>Eukaryota</taxon>
        <taxon>Viridiplantae</taxon>
        <taxon>Streptophyta</taxon>
        <taxon>Embryophyta</taxon>
        <taxon>Tracheophyta</taxon>
        <taxon>Spermatophyta</taxon>
        <taxon>Magnoliopsida</taxon>
        <taxon>eudicotyledons</taxon>
        <taxon>Gunneridae</taxon>
        <taxon>Pentapetalae</taxon>
        <taxon>rosids</taxon>
        <taxon>fabids</taxon>
        <taxon>Malpighiales</taxon>
        <taxon>Salicaceae</taxon>
        <taxon>Saliceae</taxon>
        <taxon>Populus</taxon>
    </lineage>
</organism>
<comment type="caution">
    <text evidence="3">The sequence shown here is derived from an EMBL/GenBank/DDBJ whole genome shotgun (WGS) entry which is preliminary data.</text>
</comment>
<keyword evidence="4" id="KW-1185">Reference proteome</keyword>
<dbReference type="GO" id="GO:0009733">
    <property type="term" value="P:response to auxin"/>
    <property type="evidence" value="ECO:0007669"/>
    <property type="project" value="InterPro"/>
</dbReference>
<feature type="region of interest" description="Disordered" evidence="2">
    <location>
        <begin position="20"/>
        <end position="43"/>
    </location>
</feature>
<evidence type="ECO:0000313" key="4">
    <source>
        <dbReference type="Proteomes" id="UP001164929"/>
    </source>
</evidence>
<dbReference type="Pfam" id="PF02519">
    <property type="entry name" value="Auxin_inducible"/>
    <property type="match status" value="1"/>
</dbReference>
<proteinExistence type="inferred from homology"/>
<evidence type="ECO:0000256" key="2">
    <source>
        <dbReference type="SAM" id="MobiDB-lite"/>
    </source>
</evidence>
<evidence type="ECO:0000313" key="3">
    <source>
        <dbReference type="EMBL" id="KAJ6989613.1"/>
    </source>
</evidence>
<comment type="similarity">
    <text evidence="1">Belongs to the ARG7 family.</text>
</comment>
<gene>
    <name evidence="3" type="ORF">NC653_018173</name>
</gene>
<sequence length="133" mass="15020">MCGALLDLLEGTHDPLRGAHWVSRRNSSPANPSPPPSHTSLLFSPSVHPHRLNFFSSPKELSSTSYLNSPDGYKKIKQERTEADTLSQYHGWDRPEFQSLLQRAEEEFGIKHGMGLTSPCEEVVFRSLTEMIR</sequence>
<name>A0AAD6VUG0_9ROSI</name>
<accession>A0AAD6VUG0</accession>
<dbReference type="Proteomes" id="UP001164929">
    <property type="component" value="Chromosome 7"/>
</dbReference>